<dbReference type="PANTHER" id="PTHR32305:SF15">
    <property type="entry name" value="PROTEIN RHSA-RELATED"/>
    <property type="match status" value="1"/>
</dbReference>
<dbReference type="InterPro" id="IPR031325">
    <property type="entry name" value="RHS_repeat"/>
</dbReference>
<evidence type="ECO:0000313" key="1">
    <source>
        <dbReference type="EMBL" id="TVT44605.1"/>
    </source>
</evidence>
<sequence length="289" mass="31292">MGTIVTQSSATYDAAGNRLSTTDARGNTTTFTYDATGAMTQEVAPVTASSAITTSFGYDTAGNRTRYTDGRGNALIYTYNPWNKQESLIEPTTATYTATADRTFTTSYDADGRPVSQTQPGGVSVTATYDSRGNLTGQTGTGADATTAARSFGYDAVGRLISAGTSAIGTSGTTGYVPASNETFTYNDRGELLTTAGTGGSSTFGYNSDGLMTSRADATGTTSYTYDSQRLRRVRPDDQPQRPGVCLRRARAGPHRHPLRWRKRDHLRLQRRRQHRRLRRVQHLHLRPG</sequence>
<proteinExistence type="predicted"/>
<dbReference type="OrthoDB" id="4981820at2"/>
<dbReference type="InterPro" id="IPR050708">
    <property type="entry name" value="T6SS_VgrG/RHS"/>
</dbReference>
<protein>
    <recommendedName>
        <fullName evidence="3">RHS repeat protein</fullName>
    </recommendedName>
</protein>
<gene>
    <name evidence="1" type="ORF">FNH05_21235</name>
</gene>
<accession>A0A558C739</accession>
<comment type="caution">
    <text evidence="1">The sequence shown here is derived from an EMBL/GenBank/DDBJ whole genome shotgun (WGS) entry which is preliminary data.</text>
</comment>
<dbReference type="AlphaFoldDB" id="A0A558C739"/>
<dbReference type="InterPro" id="IPR006530">
    <property type="entry name" value="YD"/>
</dbReference>
<dbReference type="Pfam" id="PF05593">
    <property type="entry name" value="RHS_repeat"/>
    <property type="match status" value="2"/>
</dbReference>
<organism evidence="1 2">
    <name type="scientific">Amycolatopsis rhizosphaerae</name>
    <dbReference type="NCBI Taxonomy" id="2053003"/>
    <lineage>
        <taxon>Bacteria</taxon>
        <taxon>Bacillati</taxon>
        <taxon>Actinomycetota</taxon>
        <taxon>Actinomycetes</taxon>
        <taxon>Pseudonocardiales</taxon>
        <taxon>Pseudonocardiaceae</taxon>
        <taxon>Amycolatopsis</taxon>
    </lineage>
</organism>
<dbReference type="EMBL" id="VJWX01000224">
    <property type="protein sequence ID" value="TVT44605.1"/>
    <property type="molecule type" value="Genomic_DNA"/>
</dbReference>
<evidence type="ECO:0000313" key="2">
    <source>
        <dbReference type="Proteomes" id="UP000320011"/>
    </source>
</evidence>
<dbReference type="RefSeq" id="WP_144590460.1">
    <property type="nucleotide sequence ID" value="NZ_VJWX01000224.1"/>
</dbReference>
<name>A0A558C739_9PSEU</name>
<dbReference type="NCBIfam" id="TIGR01643">
    <property type="entry name" value="YD_repeat_2x"/>
    <property type="match status" value="3"/>
</dbReference>
<keyword evidence="2" id="KW-1185">Reference proteome</keyword>
<dbReference type="PANTHER" id="PTHR32305">
    <property type="match status" value="1"/>
</dbReference>
<reference evidence="1 2" key="2">
    <citation type="submission" date="2019-08" db="EMBL/GenBank/DDBJ databases">
        <title>Amycolatopsis acidicola sp. nov., isolated from peat swamp forest soil.</title>
        <authorList>
            <person name="Srisuk N."/>
        </authorList>
    </citation>
    <scope>NUCLEOTIDE SEQUENCE [LARGE SCALE GENOMIC DNA]</scope>
    <source>
        <strain evidence="1 2">TBRC 6029</strain>
    </source>
</reference>
<reference evidence="1 2" key="1">
    <citation type="submission" date="2019-07" db="EMBL/GenBank/DDBJ databases">
        <authorList>
            <person name="Duangmal K."/>
            <person name="Teo W.F.A."/>
        </authorList>
    </citation>
    <scope>NUCLEOTIDE SEQUENCE [LARGE SCALE GENOMIC DNA]</scope>
    <source>
        <strain evidence="1 2">TBRC 6029</strain>
    </source>
</reference>
<dbReference type="Gene3D" id="2.180.10.10">
    <property type="entry name" value="RHS repeat-associated core"/>
    <property type="match status" value="3"/>
</dbReference>
<dbReference type="Proteomes" id="UP000320011">
    <property type="component" value="Unassembled WGS sequence"/>
</dbReference>
<evidence type="ECO:0008006" key="3">
    <source>
        <dbReference type="Google" id="ProtNLM"/>
    </source>
</evidence>